<keyword evidence="2 5" id="KW-0963">Cytoplasm</keyword>
<evidence type="ECO:0000256" key="2">
    <source>
        <dbReference type="ARBA" id="ARBA00022490"/>
    </source>
</evidence>
<dbReference type="InterPro" id="IPR024083">
    <property type="entry name" value="Fumarase/histidase_N"/>
</dbReference>
<comment type="similarity">
    <text evidence="1 5">Belongs to the class-II fumarase/aspartase family. Fumarase subfamily.</text>
</comment>
<sequence>MADDDGQYRIEHDTMGEVRVPVDALWRAQTQRAVENFPISGRGLERAQIRALGLLKAACAQVNKDLGLLDPVKADAIIAAAGEVANGEHDDQFPIDVFQTGSGTSSNMNANEVIASIAARNGVTVHPNDDVNMSQSSNDTFPTATHLAATEAVITDLVPALDHLRLALLDKSQQWRTVVKSGRTHLMDAVPVTLGQEFGGYTRQIAAGIERAMATLPRLGELPIGGTAVGTGLNAPAGFGTKVVAELVRTTGIDALREAHDHFEAQAARDGLVEASGALRTIAVSLTKIANDIRWMGSGPLTGLGELQLPDLQPGSSIMPGKVNPVLPEAVTQVAVQVVGNDAAIAFGGASGAFELNVYIPVMARNLLESIRLLANVSRLFADRCVSGLVANEEHLRTLAESSPSIVTPLNSAIGYEEAAAVAKEALREKKTIRQTVIDRGLVPDKLSLEELDRKLDVLAMADVDR</sequence>
<feature type="binding site" evidence="5">
    <location>
        <begin position="102"/>
        <end position="104"/>
    </location>
    <ligand>
        <name>substrate</name>
    </ligand>
</feature>
<dbReference type="NCBIfam" id="NF008909">
    <property type="entry name" value="PRK12273.1"/>
    <property type="match status" value="1"/>
</dbReference>
<comment type="subcellular location">
    <subcellularLocation>
        <location evidence="5">Cytoplasm</location>
    </subcellularLocation>
</comment>
<dbReference type="PRINTS" id="PR00149">
    <property type="entry name" value="FUMRATELYASE"/>
</dbReference>
<evidence type="ECO:0000313" key="8">
    <source>
        <dbReference type="EMBL" id="WTY36142.1"/>
    </source>
</evidence>
<dbReference type="CDD" id="cd01362">
    <property type="entry name" value="Fumarase_classII"/>
    <property type="match status" value="1"/>
</dbReference>
<comment type="catalytic activity">
    <reaction evidence="5">
        <text>(S)-malate = fumarate + H2O</text>
        <dbReference type="Rhea" id="RHEA:12460"/>
        <dbReference type="ChEBI" id="CHEBI:15377"/>
        <dbReference type="ChEBI" id="CHEBI:15589"/>
        <dbReference type="ChEBI" id="CHEBI:29806"/>
        <dbReference type="EC" id="4.2.1.2"/>
    </reaction>
</comment>
<protein>
    <recommendedName>
        <fullName evidence="5">Fumarate hydratase class II</fullName>
        <shortName evidence="5">Fumarase C</shortName>
        <ecNumber evidence="5">4.2.1.2</ecNumber>
    </recommendedName>
    <alternativeName>
        <fullName evidence="5">Aerobic fumarase</fullName>
    </alternativeName>
    <alternativeName>
        <fullName evidence="5">Iron-independent fumarase</fullName>
    </alternativeName>
</protein>
<dbReference type="EC" id="4.2.1.2" evidence="5"/>
<dbReference type="Gene3D" id="1.10.40.30">
    <property type="entry name" value="Fumarase/aspartase (C-terminal domain)"/>
    <property type="match status" value="1"/>
</dbReference>
<organism evidence="8 9">
    <name type="scientific">Nocardia salmonicida</name>
    <dbReference type="NCBI Taxonomy" id="53431"/>
    <lineage>
        <taxon>Bacteria</taxon>
        <taxon>Bacillati</taxon>
        <taxon>Actinomycetota</taxon>
        <taxon>Actinomycetes</taxon>
        <taxon>Mycobacteriales</taxon>
        <taxon>Nocardiaceae</taxon>
        <taxon>Nocardia</taxon>
    </lineage>
</organism>
<evidence type="ECO:0000256" key="4">
    <source>
        <dbReference type="ARBA" id="ARBA00023239"/>
    </source>
</evidence>
<dbReference type="HAMAP" id="MF_00743">
    <property type="entry name" value="FumaraseC"/>
    <property type="match status" value="1"/>
</dbReference>
<feature type="site" description="Important for catalytic activity" evidence="5">
    <location>
        <position position="329"/>
    </location>
</feature>
<feature type="binding site" evidence="5">
    <location>
        <begin position="322"/>
        <end position="324"/>
    </location>
    <ligand>
        <name>substrate</name>
    </ligand>
</feature>
<dbReference type="Pfam" id="PF10415">
    <property type="entry name" value="FumaraseC_C"/>
    <property type="match status" value="1"/>
</dbReference>
<feature type="binding site" evidence="5">
    <location>
        <position position="317"/>
    </location>
    <ligand>
        <name>substrate</name>
    </ligand>
</feature>
<evidence type="ECO:0000259" key="7">
    <source>
        <dbReference type="Pfam" id="PF10415"/>
    </source>
</evidence>
<feature type="active site" description="Proton donor/acceptor" evidence="5">
    <location>
        <position position="185"/>
    </location>
</feature>
<accession>A0ABZ1N826</accession>
<dbReference type="Gene3D" id="1.10.275.10">
    <property type="entry name" value="Fumarase/aspartase (N-terminal domain)"/>
    <property type="match status" value="1"/>
</dbReference>
<keyword evidence="4 5" id="KW-0456">Lyase</keyword>
<dbReference type="PRINTS" id="PR00145">
    <property type="entry name" value="ARGSUCLYASE"/>
</dbReference>
<dbReference type="PROSITE" id="PS00163">
    <property type="entry name" value="FUMARATE_LYASES"/>
    <property type="match status" value="1"/>
</dbReference>
<feature type="domain" description="Fumarase C C-terminal" evidence="7">
    <location>
        <begin position="406"/>
        <end position="462"/>
    </location>
</feature>
<dbReference type="InterPro" id="IPR005677">
    <property type="entry name" value="Fum_hydII"/>
</dbReference>
<gene>
    <name evidence="5" type="primary">fumC</name>
    <name evidence="8" type="ORF">OG308_33750</name>
</gene>
<feature type="domain" description="Fumarate lyase N-terminal" evidence="6">
    <location>
        <begin position="16"/>
        <end position="340"/>
    </location>
</feature>
<proteinExistence type="inferred from homology"/>
<dbReference type="InterPro" id="IPR000362">
    <property type="entry name" value="Fumarate_lyase_fam"/>
</dbReference>
<dbReference type="Gene3D" id="1.20.200.10">
    <property type="entry name" value="Fumarase/aspartase (Central domain)"/>
    <property type="match status" value="1"/>
</dbReference>
<comment type="pathway">
    <text evidence="5">Carbohydrate metabolism; tricarboxylic acid cycle; (S)-malate from fumarate: step 1/1.</text>
</comment>
<feature type="binding site" description="in site B" evidence="5">
    <location>
        <begin position="126"/>
        <end position="129"/>
    </location>
    <ligand>
        <name>substrate</name>
    </ligand>
</feature>
<comment type="miscellaneous">
    <text evidence="5">There are 2 substrate-binding sites: the catalytic A site, and the non-catalytic B site that may play a role in the transfer of substrate or product between the active site and the solvent. Alternatively, the B site may bind allosteric effectors.</text>
</comment>
<dbReference type="SUPFAM" id="SSF48557">
    <property type="entry name" value="L-aspartase-like"/>
    <property type="match status" value="1"/>
</dbReference>
<dbReference type="EMBL" id="CP109527">
    <property type="protein sequence ID" value="WTY36142.1"/>
    <property type="molecule type" value="Genomic_DNA"/>
</dbReference>
<feature type="active site" evidence="5">
    <location>
        <position position="316"/>
    </location>
</feature>
<evidence type="ECO:0000256" key="3">
    <source>
        <dbReference type="ARBA" id="ARBA00022532"/>
    </source>
</evidence>
<evidence type="ECO:0000313" key="9">
    <source>
        <dbReference type="Proteomes" id="UP001621418"/>
    </source>
</evidence>
<evidence type="ECO:0000259" key="6">
    <source>
        <dbReference type="Pfam" id="PF00206"/>
    </source>
</evidence>
<reference evidence="8 9" key="1">
    <citation type="submission" date="2022-10" db="EMBL/GenBank/DDBJ databases">
        <title>The complete genomes of actinobacterial strains from the NBC collection.</title>
        <authorList>
            <person name="Joergensen T.S."/>
            <person name="Alvarez Arevalo M."/>
            <person name="Sterndorff E.B."/>
            <person name="Faurdal D."/>
            <person name="Vuksanovic O."/>
            <person name="Mourched A.-S."/>
            <person name="Charusanti P."/>
            <person name="Shaw S."/>
            <person name="Blin K."/>
            <person name="Weber T."/>
        </authorList>
    </citation>
    <scope>NUCLEOTIDE SEQUENCE [LARGE SCALE GENOMIC DNA]</scope>
    <source>
        <strain evidence="8 9">NBC_01413</strain>
    </source>
</reference>
<keyword evidence="9" id="KW-1185">Reference proteome</keyword>
<comment type="subunit">
    <text evidence="5">Homotetramer.</text>
</comment>
<dbReference type="InterPro" id="IPR018951">
    <property type="entry name" value="Fumarase_C_C"/>
</dbReference>
<evidence type="ECO:0000256" key="5">
    <source>
        <dbReference type="HAMAP-Rule" id="MF_00743"/>
    </source>
</evidence>
<dbReference type="InterPro" id="IPR022761">
    <property type="entry name" value="Fumarate_lyase_N"/>
</dbReference>
<comment type="function">
    <text evidence="5">Involved in the TCA cycle. Catalyzes the stereospecific interconversion of fumarate to L-malate.</text>
</comment>
<dbReference type="Pfam" id="PF00206">
    <property type="entry name" value="Lyase_1"/>
    <property type="match status" value="1"/>
</dbReference>
<dbReference type="Proteomes" id="UP001621418">
    <property type="component" value="Chromosome"/>
</dbReference>
<dbReference type="PANTHER" id="PTHR11444">
    <property type="entry name" value="ASPARTATEAMMONIA/ARGININOSUCCINATE/ADENYLOSUCCINATE LYASE"/>
    <property type="match status" value="1"/>
</dbReference>
<dbReference type="PANTHER" id="PTHR11444:SF22">
    <property type="entry name" value="FUMARATE HYDRATASE CLASS II"/>
    <property type="match status" value="1"/>
</dbReference>
<keyword evidence="3 5" id="KW-0816">Tricarboxylic acid cycle</keyword>
<feature type="binding site" evidence="5">
    <location>
        <begin position="136"/>
        <end position="138"/>
    </location>
    <ligand>
        <name>substrate</name>
    </ligand>
</feature>
<evidence type="ECO:0000256" key="1">
    <source>
        <dbReference type="ARBA" id="ARBA00009084"/>
    </source>
</evidence>
<name>A0ABZ1N826_9NOCA</name>
<dbReference type="RefSeq" id="WP_364652767.1">
    <property type="nucleotide sequence ID" value="NZ_CP109527.1"/>
</dbReference>
<feature type="binding site" evidence="5">
    <location>
        <position position="184"/>
    </location>
    <ligand>
        <name>substrate</name>
    </ligand>
</feature>
<dbReference type="InterPro" id="IPR008948">
    <property type="entry name" value="L-Aspartase-like"/>
</dbReference>
<dbReference type="InterPro" id="IPR020557">
    <property type="entry name" value="Fumarate_lyase_CS"/>
</dbReference>